<keyword evidence="5" id="KW-0378">Hydrolase</keyword>
<dbReference type="GO" id="GO:0004567">
    <property type="term" value="F:beta-mannosidase activity"/>
    <property type="evidence" value="ECO:0007669"/>
    <property type="project" value="UniProtKB-EC"/>
</dbReference>
<evidence type="ECO:0000259" key="7">
    <source>
        <dbReference type="Pfam" id="PF00703"/>
    </source>
</evidence>
<evidence type="ECO:0000256" key="6">
    <source>
        <dbReference type="ARBA" id="ARBA00023295"/>
    </source>
</evidence>
<organism evidence="9">
    <name type="scientific">freshwater metagenome</name>
    <dbReference type="NCBI Taxonomy" id="449393"/>
    <lineage>
        <taxon>unclassified sequences</taxon>
        <taxon>metagenomes</taxon>
        <taxon>ecological metagenomes</taxon>
    </lineage>
</organism>
<dbReference type="Pfam" id="PF00703">
    <property type="entry name" value="Glyco_hydro_2"/>
    <property type="match status" value="1"/>
</dbReference>
<dbReference type="AlphaFoldDB" id="A0A6J6BDC5"/>
<dbReference type="InterPro" id="IPR017853">
    <property type="entry name" value="GH"/>
</dbReference>
<comment type="catalytic activity">
    <reaction evidence="1">
        <text>Hydrolysis of terminal, non-reducing beta-D-mannose residues in beta-D-mannosides.</text>
        <dbReference type="EC" id="3.2.1.25"/>
    </reaction>
</comment>
<dbReference type="InterPro" id="IPR008979">
    <property type="entry name" value="Galactose-bd-like_sf"/>
</dbReference>
<comment type="similarity">
    <text evidence="2">Belongs to the glycosyl hydrolase 2 family.</text>
</comment>
<dbReference type="InterPro" id="IPR036156">
    <property type="entry name" value="Beta-gal/glucu_dom_sf"/>
</dbReference>
<dbReference type="SUPFAM" id="SSF51445">
    <property type="entry name" value="(Trans)glycosidases"/>
    <property type="match status" value="1"/>
</dbReference>
<keyword evidence="4" id="KW-0732">Signal</keyword>
<dbReference type="GO" id="GO:0005975">
    <property type="term" value="P:carbohydrate metabolic process"/>
    <property type="evidence" value="ECO:0007669"/>
    <property type="project" value="InterPro"/>
</dbReference>
<dbReference type="Gene3D" id="2.60.120.260">
    <property type="entry name" value="Galactose-binding domain-like"/>
    <property type="match status" value="1"/>
</dbReference>
<evidence type="ECO:0000256" key="3">
    <source>
        <dbReference type="ARBA" id="ARBA00012754"/>
    </source>
</evidence>
<dbReference type="SUPFAM" id="SSF49303">
    <property type="entry name" value="beta-Galactosidase/glucuronidase domain"/>
    <property type="match status" value="1"/>
</dbReference>
<dbReference type="GO" id="GO:0006516">
    <property type="term" value="P:glycoprotein catabolic process"/>
    <property type="evidence" value="ECO:0007669"/>
    <property type="project" value="TreeGrafter"/>
</dbReference>
<reference evidence="9" key="1">
    <citation type="submission" date="2020-05" db="EMBL/GenBank/DDBJ databases">
        <authorList>
            <person name="Chiriac C."/>
            <person name="Salcher M."/>
            <person name="Ghai R."/>
            <person name="Kavagutti S V."/>
        </authorList>
    </citation>
    <scope>NUCLEOTIDE SEQUENCE</scope>
</reference>
<evidence type="ECO:0000256" key="2">
    <source>
        <dbReference type="ARBA" id="ARBA00007401"/>
    </source>
</evidence>
<name>A0A6J6BDC5_9ZZZZ</name>
<dbReference type="PANTHER" id="PTHR43730">
    <property type="entry name" value="BETA-MANNOSIDASE"/>
    <property type="match status" value="1"/>
</dbReference>
<accession>A0A6J6BDC5</accession>
<dbReference type="EMBL" id="CAEZSL010000033">
    <property type="protein sequence ID" value="CAB4537180.1"/>
    <property type="molecule type" value="Genomic_DNA"/>
</dbReference>
<dbReference type="SUPFAM" id="SSF49785">
    <property type="entry name" value="Galactose-binding domain-like"/>
    <property type="match status" value="1"/>
</dbReference>
<keyword evidence="6" id="KW-0326">Glycosidase</keyword>
<dbReference type="Gene3D" id="2.60.40.10">
    <property type="entry name" value="Immunoglobulins"/>
    <property type="match status" value="1"/>
</dbReference>
<dbReference type="Gene3D" id="3.20.20.80">
    <property type="entry name" value="Glycosidases"/>
    <property type="match status" value="1"/>
</dbReference>
<dbReference type="InterPro" id="IPR006102">
    <property type="entry name" value="Ig-like_GH2"/>
</dbReference>
<dbReference type="InterPro" id="IPR050887">
    <property type="entry name" value="Beta-mannosidase_GH2"/>
</dbReference>
<evidence type="ECO:0000256" key="1">
    <source>
        <dbReference type="ARBA" id="ARBA00000829"/>
    </source>
</evidence>
<protein>
    <recommendedName>
        <fullName evidence="3">beta-mannosidase</fullName>
        <ecNumber evidence="3">3.2.1.25</ecNumber>
    </recommendedName>
</protein>
<evidence type="ECO:0000256" key="4">
    <source>
        <dbReference type="ARBA" id="ARBA00022729"/>
    </source>
</evidence>
<dbReference type="Pfam" id="PF02836">
    <property type="entry name" value="Glyco_hydro_2_C"/>
    <property type="match status" value="1"/>
</dbReference>
<proteinExistence type="inferred from homology"/>
<dbReference type="PANTHER" id="PTHR43730:SF1">
    <property type="entry name" value="BETA-MANNOSIDASE"/>
    <property type="match status" value="1"/>
</dbReference>
<feature type="domain" description="Glycoside hydrolase family 2 catalytic" evidence="8">
    <location>
        <begin position="282"/>
        <end position="476"/>
    </location>
</feature>
<dbReference type="InterPro" id="IPR006103">
    <property type="entry name" value="Glyco_hydro_2_cat"/>
</dbReference>
<dbReference type="InterPro" id="IPR013783">
    <property type="entry name" value="Ig-like_fold"/>
</dbReference>
<feature type="domain" description="Glycoside hydrolase family 2 immunoglobulin-like beta-sandwich" evidence="7">
    <location>
        <begin position="183"/>
        <end position="280"/>
    </location>
</feature>
<evidence type="ECO:0000256" key="5">
    <source>
        <dbReference type="ARBA" id="ARBA00022801"/>
    </source>
</evidence>
<sequence>MSAHQNASQWTALDLAGQWRVTKATDDSLRTSVGLDTDDAEWPLIAVPGHWQSHSMFSDESGPLLYRKDFELKKPEDGERNFVVLDGLFYQGDVWLDGAYLGDPEGYFVPHAYDVTALADLDTGHVLAIGATCAPQRDKKAKRNITGIFQHWDCINPSFNPGGIWRGVRIERTGPVRIDALRVLCRDASEARANIRLTARLDSNGEAPIRILTFVDDKVVDEQEKSVALGLNILDWDIDIDDPALWWPWSLGPQNLTDIRFEVICDGQLSHSATRRTGLREVAVHDWIYSVNGERLFLKGANMAPTQAMLGQATTEELRRDVELARDAGLDLIRIHGHISRPELYDAADELGMLVWQDFPLQWGYARHIRKQAVRQAEEAVNLLGHHPSIIVWCAHNEPFTWDLGQGQPFDLKKFALPFIAGHQLPSWNKSVLDRWIKRAFEKADVTRPVIAHSGVLPHLPLLDGADTHFYFGWYHGNERDLPGLAAKLPSLVRFVSEFGAQAIPESADFIDAALWPDLDWKHLESEHGLQYSIFEQHVPPRAFASFEEWRLATQIYQSDVIKYHIETLRRLKYRPTGGFCMFLLNDAMPMVSWSVLDHQRVPKLAYTTLAEACRQVIITADRLPIAMHPGEEIRIAIHAVSDLRENLKDAVVCATLEVAGVPQVWRWEGDIPGDDCSLVGHITLTASFAEGPLVLDLTLECGEVVATNRYFSNVVART</sequence>
<evidence type="ECO:0000313" key="9">
    <source>
        <dbReference type="EMBL" id="CAB4537180.1"/>
    </source>
</evidence>
<dbReference type="EC" id="3.2.1.25" evidence="3"/>
<gene>
    <name evidence="9" type="ORF">UFOPK1421_00433</name>
</gene>
<evidence type="ECO:0000259" key="8">
    <source>
        <dbReference type="Pfam" id="PF02836"/>
    </source>
</evidence>